<protein>
    <recommendedName>
        <fullName evidence="7">Carbamoyltransferase</fullName>
    </recommendedName>
</protein>
<feature type="domain" description="Carbamoyltransferase C-terminal" evidence="4">
    <location>
        <begin position="530"/>
        <end position="695"/>
    </location>
</feature>
<name>A0A812SWU5_9DINO</name>
<dbReference type="AlphaFoldDB" id="A0A812SWU5"/>
<accession>A0A812SWU5</accession>
<dbReference type="PANTHER" id="PTHR34847">
    <property type="entry name" value="NODULATION PROTEIN U"/>
    <property type="match status" value="1"/>
</dbReference>
<dbReference type="InterPro" id="IPR051338">
    <property type="entry name" value="NodU/CmcH_Carbamoyltrnsfr"/>
</dbReference>
<proteinExistence type="inferred from homology"/>
<dbReference type="GO" id="GO:0003824">
    <property type="term" value="F:catalytic activity"/>
    <property type="evidence" value="ECO:0007669"/>
    <property type="project" value="InterPro"/>
</dbReference>
<sequence>MKWPCAALALLPAFKAEADDVVSLAFEVRGKAVPISWKPTVENALTAARRFAAEHDLPEHTLSAWAVAEEIGLKRAWAAAKHRESPEVMQMPVLASSQTRAPDQPTGRSVISLYLGHDSSIAVSQNGRIQCILELERLFDIRYYRPNITLSPDRYQTEWHKALRAVQRHCEYEDGTFPAHFNDGVIVFAGEFECYQLWLRGVVGMIFTVEQWHMVDHHESHALLGYYASPFHSTPSRTTLILSYDSAGNDGSFNVYLASMGKFERIAQLGYSLGNAYDVAGVLMPEVSGHPLSDFVNCSDPDVLNASSGSKLVRIGAYHEKAVEKLSWPGKMMGYSAVGTARDELRESMRFLMEECRSFIPGAMALPTLMVRAACESLEGQRAVAATMQSEFEHFVLSRLEAFLRFLGPGKVDSIVLSGGCALNVLTNQVVYDTLSSAKPGGEKGRDPDFFVPMAPNDSGLTVGGLWSVAPPSGQQNLQYLGFPLWDRHLLLELARSHGARRLSKLGGVEYLAELLAGGPAWQRHPNRTADKPIIAVVRGRQEFGPRALGHRSLLAVPDSQEMRDRMNRLKARAWYRPVAPMVAEEAMEQVFGRPVRSPYMTMAPQVLPEIQNRFPALAHLDGTARHQSVSEHDEPWVHALLMAVGRLTGLAALINTSFNSKGKPIVNRVRDCLKMLNELPDLDFVLIEDYLFRKRTPRTTRT</sequence>
<reference evidence="5" key="1">
    <citation type="submission" date="2021-02" db="EMBL/GenBank/DDBJ databases">
        <authorList>
            <person name="Dougan E. K."/>
            <person name="Rhodes N."/>
            <person name="Thang M."/>
            <person name="Chan C."/>
        </authorList>
    </citation>
    <scope>NUCLEOTIDE SEQUENCE</scope>
</reference>
<dbReference type="Pfam" id="PF16861">
    <property type="entry name" value="Carbam_trans_C"/>
    <property type="match status" value="1"/>
</dbReference>
<evidence type="ECO:0000256" key="2">
    <source>
        <dbReference type="SAM" id="SignalP"/>
    </source>
</evidence>
<keyword evidence="6" id="KW-1185">Reference proteome</keyword>
<dbReference type="Pfam" id="PF02543">
    <property type="entry name" value="Carbam_trans_N"/>
    <property type="match status" value="1"/>
</dbReference>
<dbReference type="InterPro" id="IPR003696">
    <property type="entry name" value="Carbtransf_dom"/>
</dbReference>
<evidence type="ECO:0000259" key="3">
    <source>
        <dbReference type="Pfam" id="PF02543"/>
    </source>
</evidence>
<evidence type="ECO:0000313" key="6">
    <source>
        <dbReference type="Proteomes" id="UP000604046"/>
    </source>
</evidence>
<evidence type="ECO:0000256" key="1">
    <source>
        <dbReference type="ARBA" id="ARBA00006129"/>
    </source>
</evidence>
<dbReference type="PANTHER" id="PTHR34847:SF1">
    <property type="entry name" value="NODULATION PROTEIN U"/>
    <property type="match status" value="1"/>
</dbReference>
<gene>
    <name evidence="5" type="ORF">SNAT2548_LOCUS27921</name>
</gene>
<feature type="domain" description="Carbamoyltransferase" evidence="3">
    <location>
        <begin position="213"/>
        <end position="464"/>
    </location>
</feature>
<dbReference type="InterPro" id="IPR038152">
    <property type="entry name" value="Carbam_trans_C_sf"/>
</dbReference>
<dbReference type="OrthoDB" id="414294at2759"/>
<feature type="chain" id="PRO_5032355032" description="Carbamoyltransferase" evidence="2">
    <location>
        <begin position="19"/>
        <end position="703"/>
    </location>
</feature>
<dbReference type="Gene3D" id="3.90.870.20">
    <property type="entry name" value="Carbamoyltransferase, C-terminal domain"/>
    <property type="match status" value="1"/>
</dbReference>
<evidence type="ECO:0000313" key="5">
    <source>
        <dbReference type="EMBL" id="CAE7498478.1"/>
    </source>
</evidence>
<organism evidence="5 6">
    <name type="scientific">Symbiodinium natans</name>
    <dbReference type="NCBI Taxonomy" id="878477"/>
    <lineage>
        <taxon>Eukaryota</taxon>
        <taxon>Sar</taxon>
        <taxon>Alveolata</taxon>
        <taxon>Dinophyceae</taxon>
        <taxon>Suessiales</taxon>
        <taxon>Symbiodiniaceae</taxon>
        <taxon>Symbiodinium</taxon>
    </lineage>
</organism>
<dbReference type="CDD" id="cd24033">
    <property type="entry name" value="ASKHA_NBD_NodU_CmcH-like_N"/>
    <property type="match status" value="1"/>
</dbReference>
<comment type="caution">
    <text evidence="5">The sequence shown here is derived from an EMBL/GenBank/DDBJ whole genome shotgun (WGS) entry which is preliminary data.</text>
</comment>
<dbReference type="Gene3D" id="3.30.420.40">
    <property type="match status" value="1"/>
</dbReference>
<comment type="similarity">
    <text evidence="1">Belongs to the NodU/CmcH family.</text>
</comment>
<keyword evidence="2" id="KW-0732">Signal</keyword>
<dbReference type="Proteomes" id="UP000604046">
    <property type="component" value="Unassembled WGS sequence"/>
</dbReference>
<evidence type="ECO:0000259" key="4">
    <source>
        <dbReference type="Pfam" id="PF16861"/>
    </source>
</evidence>
<dbReference type="InterPro" id="IPR031730">
    <property type="entry name" value="Carbam_trans_C"/>
</dbReference>
<evidence type="ECO:0008006" key="7">
    <source>
        <dbReference type="Google" id="ProtNLM"/>
    </source>
</evidence>
<feature type="signal peptide" evidence="2">
    <location>
        <begin position="1"/>
        <end position="18"/>
    </location>
</feature>
<dbReference type="EMBL" id="CAJNDS010002496">
    <property type="protein sequence ID" value="CAE7498478.1"/>
    <property type="molecule type" value="Genomic_DNA"/>
</dbReference>